<dbReference type="InterPro" id="IPR045155">
    <property type="entry name" value="Beta-lactam_cat"/>
</dbReference>
<keyword evidence="9 10" id="KW-0002">3D-structure</keyword>
<evidence type="ECO:0000256" key="1">
    <source>
        <dbReference type="ARBA" id="ARBA00001526"/>
    </source>
</evidence>
<comment type="catalytic activity">
    <reaction evidence="1">
        <text>a beta-lactam + H2O = a substituted beta-amino acid</text>
        <dbReference type="Rhea" id="RHEA:20401"/>
        <dbReference type="ChEBI" id="CHEBI:15377"/>
        <dbReference type="ChEBI" id="CHEBI:35627"/>
        <dbReference type="ChEBI" id="CHEBI:140347"/>
        <dbReference type="EC" id="3.5.2.6"/>
    </reaction>
</comment>
<dbReference type="PDB" id="6MK6">
    <property type="method" value="X-ray"/>
    <property type="resolution" value="1.70 A"/>
    <property type="chains" value="A/B/C/D=20-284"/>
</dbReference>
<dbReference type="PDBsum" id="6MKQ"/>
<evidence type="ECO:0007829" key="9">
    <source>
        <dbReference type="PDB" id="6MK6"/>
    </source>
</evidence>
<dbReference type="Pfam" id="PF13354">
    <property type="entry name" value="Beta-lactamase2"/>
    <property type="match status" value="1"/>
</dbReference>
<evidence type="ECO:0007829" key="10">
    <source>
        <dbReference type="PDB" id="6MKQ"/>
    </source>
</evidence>
<dbReference type="Gene3D" id="3.40.710.10">
    <property type="entry name" value="DD-peptidase/beta-lactamase superfamily"/>
    <property type="match status" value="1"/>
</dbReference>
<feature type="signal peptide" evidence="4">
    <location>
        <begin position="1"/>
        <end position="19"/>
    </location>
</feature>
<feature type="chain" id="PRO_5014241051" description="beta-lactamase" evidence="4">
    <location>
        <begin position="20"/>
        <end position="284"/>
    </location>
</feature>
<evidence type="ECO:0000256" key="2">
    <source>
        <dbReference type="ARBA" id="ARBA00009009"/>
    </source>
</evidence>
<feature type="disulfide bond" evidence="9 10">
    <location>
        <begin position="61"/>
        <end position="231"/>
    </location>
</feature>
<dbReference type="CARD" id="ARO:3003713">
    <property type="molecule name" value="VCC-1"/>
    <property type="mechanism identifier" value="ARO:0001004"/>
    <property type="mechanism name" value="antibiotic inactivation"/>
</dbReference>
<reference evidence="6" key="2">
    <citation type="journal article" date="2016" name="Antimicrob. Agents Chemother.">
        <title>Characterization of VCC-1, a Novel Ambler Class A Carbapenemase from Vibrio cholerae Isolated from Imported Retail Shrimp Sold in Canada.</title>
        <authorList>
            <person name="Mangat C.S."/>
            <person name="Boyd D."/>
            <person name="Janecko N."/>
            <person name="Martz S.L."/>
            <person name="Desruisseau A."/>
            <person name="Carpenter M."/>
            <person name="Reid-Smith R.J."/>
            <person name="Mulvey M.R."/>
        </authorList>
    </citation>
    <scope>NUCLEOTIDE SEQUENCE</scope>
    <source>
        <strain evidence="6">N14-2106</strain>
    </source>
</reference>
<evidence type="ECO:0000313" key="6">
    <source>
        <dbReference type="EMBL" id="ALU63998.1"/>
    </source>
</evidence>
<dbReference type="AlphaFoldDB" id="A0A0U3IB62"/>
<comment type="similarity">
    <text evidence="2">Belongs to the class-A beta-lactamase family.</text>
</comment>
<name>A0A0U3IB62_VIBCL</name>
<evidence type="ECO:0000256" key="3">
    <source>
        <dbReference type="ARBA" id="ARBA00012865"/>
    </source>
</evidence>
<dbReference type="Proteomes" id="UP000266701">
    <property type="component" value="Unassembled WGS sequence"/>
</dbReference>
<dbReference type="RefSeq" id="WP_063865149.1">
    <property type="nucleotide sequence ID" value="NG_050316.1"/>
</dbReference>
<evidence type="ECO:0000259" key="5">
    <source>
        <dbReference type="Pfam" id="PF13354"/>
    </source>
</evidence>
<dbReference type="InterPro" id="IPR000871">
    <property type="entry name" value="Beta-lactam_class-A"/>
</dbReference>
<sequence length="284" mass="31236">MKRIAMYVALSISTSTAFADEHNKNMADIEAAFEGRVGVYAINTGSGKAYSYRANERFPLCSSFKAFLAAAVLKMDQDSPGVLLEKVNYHNRTMEPHSPITEKFQSQGMAVGELAAATLQYSDNGAANLLMEKYIKGPEGMTQFMNSIGDTKFRLDRWELDLNSAIPGDERDTSTPKAVAESLNKLISNTVLDNYHQEIFKKWMIGNTTGDNRIRAAVPDGWVVGDKTGTCGKYGTANDHAFILQGNNAAPLILSIYTTRKGEHMKHDDEVIAKAARIAIENVK</sequence>
<dbReference type="PDB" id="6MKQ">
    <property type="method" value="X-ray"/>
    <property type="resolution" value="1.90 A"/>
    <property type="chains" value="A=20-284"/>
</dbReference>
<accession>A0A0U3IB62</accession>
<dbReference type="GO" id="GO:0030655">
    <property type="term" value="P:beta-lactam antibiotic catabolic process"/>
    <property type="evidence" value="ECO:0007669"/>
    <property type="project" value="InterPro"/>
</dbReference>
<dbReference type="EMBL" id="MCBA01000023">
    <property type="protein sequence ID" value="RGP90977.1"/>
    <property type="molecule type" value="Genomic_DNA"/>
</dbReference>
<evidence type="ECO:0000256" key="4">
    <source>
        <dbReference type="SAM" id="SignalP"/>
    </source>
</evidence>
<dbReference type="GO" id="GO:0046677">
    <property type="term" value="P:response to antibiotic"/>
    <property type="evidence" value="ECO:0007669"/>
    <property type="project" value="InterPro"/>
</dbReference>
<dbReference type="PANTHER" id="PTHR35333:SF3">
    <property type="entry name" value="BETA-LACTAMASE-TYPE TRANSPEPTIDASE FOLD CONTAINING PROTEIN"/>
    <property type="match status" value="1"/>
</dbReference>
<reference evidence="7 8" key="3">
    <citation type="journal article" date="2017" name="Emerg. Infect. Dis.">
        <title>Carbapenemase VCC-1-Producing Vibrio cholerae in Coastal Waters of Germany.</title>
        <authorList>
            <person name="Hammerl J.A."/>
            <person name="Jackel C."/>
            <person name="Bortolaia V."/>
            <person name="Schwartz K."/>
            <person name="Bier N."/>
            <person name="Hendriksen R.S."/>
            <person name="Guerra B."/>
            <person name="Strauch E."/>
        </authorList>
    </citation>
    <scope>NUCLEOTIDE SEQUENCE [LARGE SCALE GENOMIC DNA]</scope>
    <source>
        <strain evidence="7 8">VN-2825</strain>
    </source>
</reference>
<dbReference type="GO" id="GO:0008800">
    <property type="term" value="F:beta-lactamase activity"/>
    <property type="evidence" value="ECO:0007669"/>
    <property type="project" value="UniProtKB-EC"/>
</dbReference>
<dbReference type="EMBL" id="KT818596">
    <property type="protein sequence ID" value="ALU64000.1"/>
    <property type="molecule type" value="Genomic_DNA"/>
</dbReference>
<dbReference type="NCBIfam" id="NF000518">
    <property type="entry name" value="blaVCC"/>
    <property type="match status" value="1"/>
</dbReference>
<dbReference type="NCBIfam" id="NF000538">
    <property type="entry name" value="classA_carba"/>
    <property type="match status" value="1"/>
</dbReference>
<protein>
    <recommendedName>
        <fullName evidence="3">beta-lactamase</fullName>
        <ecNumber evidence="3">3.5.2.6</ecNumber>
    </recommendedName>
</protein>
<dbReference type="EMBL" id="KT818596">
    <property type="protein sequence ID" value="ALU63998.1"/>
    <property type="molecule type" value="Genomic_DNA"/>
</dbReference>
<dbReference type="EC" id="3.5.2.6" evidence="3"/>
<dbReference type="InterPro" id="IPR012338">
    <property type="entry name" value="Beta-lactam/transpept-like"/>
</dbReference>
<keyword evidence="4" id="KW-0732">Signal</keyword>
<gene>
    <name evidence="7" type="ORF">BC353_18910</name>
</gene>
<dbReference type="PRINTS" id="PR00118">
    <property type="entry name" value="BLACTAMASEA"/>
</dbReference>
<feature type="domain" description="Beta-lactamase class A catalytic" evidence="5">
    <location>
        <begin position="38"/>
        <end position="258"/>
    </location>
</feature>
<dbReference type="SUPFAM" id="SSF56601">
    <property type="entry name" value="beta-lactamase/transpeptidase-like"/>
    <property type="match status" value="1"/>
</dbReference>
<reference evidence="9 10" key="4">
    <citation type="journal article" date="2019" name="Antimicrob. Agents Chemother.">
        <title>Molecular Basis for the Potent Inhibition of the Emerging Carbapenemase VCC-1 by Avibactam.</title>
        <authorList>
            <person name="Mangat C.S."/>
            <person name="Vadlamani G."/>
            <person name="Holicek V."/>
            <person name="Chu M."/>
            <person name="Larmour V.L.C."/>
            <person name="Vocadlo D.J."/>
            <person name="Mulvey M.R."/>
            <person name="Mark B.L."/>
        </authorList>
    </citation>
    <scope>X-RAY CRYSTALLOGRAPHY (1.70 ANGSTROMS) OF 20-284</scope>
    <scope>DISULFIDE BONDS</scope>
</reference>
<evidence type="ECO:0000313" key="7">
    <source>
        <dbReference type="EMBL" id="RGP90977.1"/>
    </source>
</evidence>
<dbReference type="PANTHER" id="PTHR35333">
    <property type="entry name" value="BETA-LACTAMASE"/>
    <property type="match status" value="1"/>
</dbReference>
<evidence type="ECO:0000313" key="8">
    <source>
        <dbReference type="Proteomes" id="UP000266701"/>
    </source>
</evidence>
<organism evidence="6">
    <name type="scientific">Vibrio cholerae</name>
    <dbReference type="NCBI Taxonomy" id="666"/>
    <lineage>
        <taxon>Bacteria</taxon>
        <taxon>Pseudomonadati</taxon>
        <taxon>Pseudomonadota</taxon>
        <taxon>Gammaproteobacteria</taxon>
        <taxon>Vibrionales</taxon>
        <taxon>Vibrionaceae</taxon>
        <taxon>Vibrio</taxon>
    </lineage>
</organism>
<proteinExistence type="evidence at protein level"/>
<reference evidence="6" key="1">
    <citation type="submission" date="2015-09" db="EMBL/GenBank/DDBJ databases">
        <authorList>
            <person name="Jackson K.R."/>
            <person name="Lunt B.L."/>
            <person name="Fisher J.N.B."/>
            <person name="Gardner A.V."/>
            <person name="Bailey M.E."/>
            <person name="Deus L.M."/>
            <person name="Earl A.S."/>
            <person name="Gibby P.D."/>
            <person name="Hartmann K.A."/>
            <person name="Liu J.E."/>
            <person name="Manci A.M."/>
            <person name="Nielsen D.A."/>
            <person name="Solomon M.B."/>
            <person name="Breakwell D.P."/>
            <person name="Burnett S.H."/>
            <person name="Grose J.H."/>
        </authorList>
    </citation>
    <scope>NUCLEOTIDE SEQUENCE</scope>
    <source>
        <strain evidence="6">N14-2106</strain>
    </source>
</reference>
<dbReference type="PDBsum" id="6MK6"/>
<dbReference type="InterPro" id="IPR058220">
    <property type="entry name" value="KPC-2/SME-1-like"/>
</dbReference>
<dbReference type="NCBIfam" id="NF033103">
    <property type="entry name" value="bla_class_A"/>
    <property type="match status" value="1"/>
</dbReference>
<dbReference type="SMR" id="A0A0U3IB62"/>